<dbReference type="EC" id="3.1.-.-" evidence="8"/>
<evidence type="ECO:0000256" key="2">
    <source>
        <dbReference type="ARBA" id="ARBA00022649"/>
    </source>
</evidence>
<dbReference type="EMBL" id="BQKB01000013">
    <property type="protein sequence ID" value="GJM52593.1"/>
    <property type="molecule type" value="Genomic_DNA"/>
</dbReference>
<dbReference type="GO" id="GO:0004540">
    <property type="term" value="F:RNA nuclease activity"/>
    <property type="evidence" value="ECO:0007669"/>
    <property type="project" value="InterPro"/>
</dbReference>
<evidence type="ECO:0000256" key="6">
    <source>
        <dbReference type="ARBA" id="ARBA00022842"/>
    </source>
</evidence>
<dbReference type="PANTHER" id="PTHR33653:SF1">
    <property type="entry name" value="RIBONUCLEASE VAPC2"/>
    <property type="match status" value="1"/>
</dbReference>
<dbReference type="EMBL" id="BQKA01000006">
    <property type="protein sequence ID" value="GJM49443.1"/>
    <property type="molecule type" value="Genomic_DNA"/>
</dbReference>
<evidence type="ECO:0000256" key="4">
    <source>
        <dbReference type="ARBA" id="ARBA00022723"/>
    </source>
</evidence>
<dbReference type="GO" id="GO:0090729">
    <property type="term" value="F:toxin activity"/>
    <property type="evidence" value="ECO:0007669"/>
    <property type="project" value="UniProtKB-KW"/>
</dbReference>
<evidence type="ECO:0000256" key="3">
    <source>
        <dbReference type="ARBA" id="ARBA00022722"/>
    </source>
</evidence>
<reference evidence="10 13" key="1">
    <citation type="submission" date="2021-11" db="EMBL/GenBank/DDBJ databases">
        <title>Draft genome sequence of Capnocytophaga sp. strain KC07075 isolated from cat oral cavity.</title>
        <authorList>
            <person name="Suzuki M."/>
            <person name="Imaoka K."/>
            <person name="Kimura M."/>
            <person name="Morikawa S."/>
            <person name="Maeda K."/>
        </authorList>
    </citation>
    <scope>NUCLEOTIDE SEQUENCE</scope>
    <source>
        <strain evidence="10">KC07075</strain>
        <strain evidence="11 13">KC07079</strain>
    </source>
</reference>
<dbReference type="Proteomes" id="UP001208692">
    <property type="component" value="Unassembled WGS sequence"/>
</dbReference>
<dbReference type="PANTHER" id="PTHR33653">
    <property type="entry name" value="RIBONUCLEASE VAPC2"/>
    <property type="match status" value="1"/>
</dbReference>
<name>A0AAV5AWR4_9FLAO</name>
<dbReference type="GO" id="GO:0016787">
    <property type="term" value="F:hydrolase activity"/>
    <property type="evidence" value="ECO:0007669"/>
    <property type="project" value="UniProtKB-KW"/>
</dbReference>
<feature type="binding site" evidence="8">
    <location>
        <position position="9"/>
    </location>
    <ligand>
        <name>Mg(2+)</name>
        <dbReference type="ChEBI" id="CHEBI:18420"/>
    </ligand>
</feature>
<keyword evidence="8" id="KW-0800">Toxin</keyword>
<evidence type="ECO:0000259" key="9">
    <source>
        <dbReference type="Pfam" id="PF01850"/>
    </source>
</evidence>
<dbReference type="HAMAP" id="MF_00265">
    <property type="entry name" value="VapC_Nob1"/>
    <property type="match status" value="1"/>
</dbReference>
<dbReference type="InterPro" id="IPR022907">
    <property type="entry name" value="VapC_family"/>
</dbReference>
<accession>A0AAV5AWR4</accession>
<keyword evidence="6 8" id="KW-0460">Magnesium</keyword>
<feature type="binding site" evidence="8">
    <location>
        <position position="99"/>
    </location>
    <ligand>
        <name>Mg(2+)</name>
        <dbReference type="ChEBI" id="CHEBI:18420"/>
    </ligand>
</feature>
<keyword evidence="13" id="KW-1185">Reference proteome</keyword>
<evidence type="ECO:0000256" key="8">
    <source>
        <dbReference type="HAMAP-Rule" id="MF_00265"/>
    </source>
</evidence>
<dbReference type="InterPro" id="IPR002716">
    <property type="entry name" value="PIN_dom"/>
</dbReference>
<evidence type="ECO:0000313" key="13">
    <source>
        <dbReference type="Proteomes" id="UP001208692"/>
    </source>
</evidence>
<organism evidence="10 12">
    <name type="scientific">Capnocytophaga catalasegens</name>
    <dbReference type="NCBI Taxonomy" id="1004260"/>
    <lineage>
        <taxon>Bacteria</taxon>
        <taxon>Pseudomonadati</taxon>
        <taxon>Bacteroidota</taxon>
        <taxon>Flavobacteriia</taxon>
        <taxon>Flavobacteriales</taxon>
        <taxon>Flavobacteriaceae</taxon>
        <taxon>Capnocytophaga</taxon>
    </lineage>
</organism>
<keyword evidence="5 8" id="KW-0378">Hydrolase</keyword>
<keyword evidence="4 8" id="KW-0479">Metal-binding</keyword>
<comment type="function">
    <text evidence="8">Toxic component of a toxin-antitoxin (TA) system. An RNase.</text>
</comment>
<feature type="domain" description="PIN" evidence="9">
    <location>
        <begin position="6"/>
        <end position="125"/>
    </location>
</feature>
<evidence type="ECO:0000256" key="7">
    <source>
        <dbReference type="ARBA" id="ARBA00038093"/>
    </source>
</evidence>
<dbReference type="Proteomes" id="UP001207736">
    <property type="component" value="Unassembled WGS sequence"/>
</dbReference>
<evidence type="ECO:0000256" key="5">
    <source>
        <dbReference type="ARBA" id="ARBA00022801"/>
    </source>
</evidence>
<protein>
    <recommendedName>
        <fullName evidence="8">Ribonuclease VapC</fullName>
        <shortName evidence="8">RNase VapC</shortName>
        <ecNumber evidence="8">3.1.-.-</ecNumber>
    </recommendedName>
    <alternativeName>
        <fullName evidence="8">Toxin VapC</fullName>
    </alternativeName>
</protein>
<dbReference type="SUPFAM" id="SSF88723">
    <property type="entry name" value="PIN domain-like"/>
    <property type="match status" value="1"/>
</dbReference>
<comment type="similarity">
    <text evidence="7 8">Belongs to the PINc/VapC protein family.</text>
</comment>
<dbReference type="AlphaFoldDB" id="A0AAV5AWR4"/>
<dbReference type="Gene3D" id="3.40.50.1010">
    <property type="entry name" value="5'-nuclease"/>
    <property type="match status" value="1"/>
</dbReference>
<keyword evidence="2 8" id="KW-1277">Toxin-antitoxin system</keyword>
<evidence type="ECO:0000313" key="11">
    <source>
        <dbReference type="EMBL" id="GJM52593.1"/>
    </source>
</evidence>
<dbReference type="RefSeq" id="WP_264846040.1">
    <property type="nucleotide sequence ID" value="NZ_BPMA01000016.1"/>
</dbReference>
<evidence type="ECO:0000313" key="12">
    <source>
        <dbReference type="Proteomes" id="UP001207736"/>
    </source>
</evidence>
<dbReference type="GO" id="GO:0000287">
    <property type="term" value="F:magnesium ion binding"/>
    <property type="evidence" value="ECO:0007669"/>
    <property type="project" value="UniProtKB-UniRule"/>
</dbReference>
<dbReference type="InterPro" id="IPR050556">
    <property type="entry name" value="Type_II_TA_system_RNase"/>
</dbReference>
<gene>
    <name evidence="8" type="primary">vapC</name>
    <name evidence="10" type="ORF">RCZ15_04180</name>
    <name evidence="11" type="ORF">RCZ16_09100</name>
</gene>
<keyword evidence="3 8" id="KW-0540">Nuclease</keyword>
<dbReference type="InterPro" id="IPR029060">
    <property type="entry name" value="PIN-like_dom_sf"/>
</dbReference>
<comment type="cofactor">
    <cofactor evidence="1 8">
        <name>Mg(2+)</name>
        <dbReference type="ChEBI" id="CHEBI:18420"/>
    </cofactor>
</comment>
<evidence type="ECO:0000313" key="10">
    <source>
        <dbReference type="EMBL" id="GJM49443.1"/>
    </source>
</evidence>
<proteinExistence type="inferred from homology"/>
<evidence type="ECO:0000256" key="1">
    <source>
        <dbReference type="ARBA" id="ARBA00001946"/>
    </source>
</evidence>
<comment type="caution">
    <text evidence="10">The sequence shown here is derived from an EMBL/GenBank/DDBJ whole genome shotgun (WGS) entry which is preliminary data.</text>
</comment>
<dbReference type="Pfam" id="PF01850">
    <property type="entry name" value="PIN"/>
    <property type="match status" value="1"/>
</dbReference>
<sequence>MQAIKIICDTNIISNYLGEKGDIKVKQEVLKIGIENIVITSVVYMELIRWLSSYKGFSKSERIKCKNFFDSLKVLHLNKEISVRAMEISKKIDSIDAPDVLIATTAIYNKLPLYTLNVKHFERIKGVKLHIS</sequence>